<comment type="similarity">
    <text evidence="1">Belongs to the cutinase family.</text>
</comment>
<evidence type="ECO:0000256" key="5">
    <source>
        <dbReference type="SAM" id="MobiDB-lite"/>
    </source>
</evidence>
<organism evidence="7 8">
    <name type="scientific">Nocardioides kribbensis</name>
    <dbReference type="NCBI Taxonomy" id="305517"/>
    <lineage>
        <taxon>Bacteria</taxon>
        <taxon>Bacillati</taxon>
        <taxon>Actinomycetota</taxon>
        <taxon>Actinomycetes</taxon>
        <taxon>Propionibacteriales</taxon>
        <taxon>Nocardioidaceae</taxon>
        <taxon>Nocardioides</taxon>
    </lineage>
</organism>
<keyword evidence="2" id="KW-0719">Serine esterase</keyword>
<dbReference type="PANTHER" id="PTHR33630:SF9">
    <property type="entry name" value="CUTINASE 4"/>
    <property type="match status" value="1"/>
</dbReference>
<name>A0ABV1NWT3_9ACTN</name>
<evidence type="ECO:0000256" key="4">
    <source>
        <dbReference type="ARBA" id="ARBA00023157"/>
    </source>
</evidence>
<dbReference type="SUPFAM" id="SSF53474">
    <property type="entry name" value="alpha/beta-Hydrolases"/>
    <property type="match status" value="1"/>
</dbReference>
<dbReference type="SMART" id="SM01110">
    <property type="entry name" value="Cutinase"/>
    <property type="match status" value="1"/>
</dbReference>
<evidence type="ECO:0000313" key="8">
    <source>
        <dbReference type="Proteomes" id="UP001482520"/>
    </source>
</evidence>
<keyword evidence="3" id="KW-0378">Hydrolase</keyword>
<feature type="region of interest" description="Disordered" evidence="5">
    <location>
        <begin position="38"/>
        <end position="67"/>
    </location>
</feature>
<proteinExistence type="inferred from homology"/>
<evidence type="ECO:0000313" key="7">
    <source>
        <dbReference type="EMBL" id="MEQ7846963.1"/>
    </source>
</evidence>
<evidence type="ECO:0000256" key="6">
    <source>
        <dbReference type="SAM" id="SignalP"/>
    </source>
</evidence>
<feature type="chain" id="PRO_5046474838" evidence="6">
    <location>
        <begin position="32"/>
        <end position="423"/>
    </location>
</feature>
<keyword evidence="8" id="KW-1185">Reference proteome</keyword>
<dbReference type="EMBL" id="JBEGDP010000005">
    <property type="protein sequence ID" value="MEQ7846963.1"/>
    <property type="molecule type" value="Genomic_DNA"/>
</dbReference>
<keyword evidence="6" id="KW-0732">Signal</keyword>
<dbReference type="RefSeq" id="WP_349804182.1">
    <property type="nucleotide sequence ID" value="NZ_JBEGDP010000005.1"/>
</dbReference>
<keyword evidence="4" id="KW-1015">Disulfide bond</keyword>
<evidence type="ECO:0000256" key="1">
    <source>
        <dbReference type="ARBA" id="ARBA00007534"/>
    </source>
</evidence>
<accession>A0ABV1NWT3</accession>
<reference evidence="7 8" key="1">
    <citation type="submission" date="2024-02" db="EMBL/GenBank/DDBJ databases">
        <title>Full genome sequence of Nocardioides kribbensis.</title>
        <authorList>
            <person name="Poletto B.L."/>
            <person name="Silva G."/>
            <person name="Galante D."/>
            <person name="Campos K.R."/>
            <person name="Santos M.B.N."/>
            <person name="Sacchi C.T."/>
        </authorList>
    </citation>
    <scope>NUCLEOTIDE SEQUENCE [LARGE SCALE GENOMIC DNA]</scope>
    <source>
        <strain evidence="7 8">O4R</strain>
    </source>
</reference>
<dbReference type="Gene3D" id="3.40.50.1820">
    <property type="entry name" value="alpha/beta hydrolase"/>
    <property type="match status" value="1"/>
</dbReference>
<evidence type="ECO:0000256" key="2">
    <source>
        <dbReference type="ARBA" id="ARBA00022487"/>
    </source>
</evidence>
<dbReference type="InterPro" id="IPR029058">
    <property type="entry name" value="AB_hydrolase_fold"/>
</dbReference>
<gene>
    <name evidence="7" type="ORF">V6R90_06700</name>
</gene>
<protein>
    <submittedName>
        <fullName evidence="7">Cutinase family protein</fullName>
    </submittedName>
</protein>
<feature type="signal peptide" evidence="6">
    <location>
        <begin position="1"/>
        <end position="31"/>
    </location>
</feature>
<sequence>MSSTHVSRKLLVAVLGVALTALPPLVSPVAAAPVAASHSIGRGTTGPVDETAALGLDPRRGRWPGADTNCPDVRILVARGSGEEPQAPHDPLDVESYTVETDWGLGGPGTQVAGAIQGRANKRQLTSIRQGVVYPAMDVPADPRLFDDYLASIQAGARGIVAAVEEAFEGPDLCAGDGGFHLVGYSQGAWSVRLAVRTLARKYGDPCCHGMPFIGSVTLFGDPTFDAREEIVHWSPARGGLGVAHIGRFAKLVPDSWYAPYSRMVRDRVSSYCLEDDLVCRTPRGWFDLGLKAMALKWTRHLRGHLSYGGDEIVKAGKFASKWFPPGTGAVRAFVQEALDAAHAGDTDALWNMWSPDAEEYLPCDLVDDVGGLPGRVDSCSVIYANCYVWLDADPGQQYSVRIRNTFDDPDALRFESMRPADW</sequence>
<dbReference type="PANTHER" id="PTHR33630">
    <property type="entry name" value="CUTINASE RV1984C-RELATED-RELATED"/>
    <property type="match status" value="1"/>
</dbReference>
<dbReference type="Proteomes" id="UP001482520">
    <property type="component" value="Unassembled WGS sequence"/>
</dbReference>
<dbReference type="Pfam" id="PF01083">
    <property type="entry name" value="Cutinase"/>
    <property type="match status" value="1"/>
</dbReference>
<dbReference type="InterPro" id="IPR000675">
    <property type="entry name" value="Cutinase/axe"/>
</dbReference>
<comment type="caution">
    <text evidence="7">The sequence shown here is derived from an EMBL/GenBank/DDBJ whole genome shotgun (WGS) entry which is preliminary data.</text>
</comment>
<evidence type="ECO:0000256" key="3">
    <source>
        <dbReference type="ARBA" id="ARBA00022801"/>
    </source>
</evidence>